<dbReference type="Pfam" id="PF07690">
    <property type="entry name" value="MFS_1"/>
    <property type="match status" value="1"/>
</dbReference>
<evidence type="ECO:0000256" key="3">
    <source>
        <dbReference type="ARBA" id="ARBA00022692"/>
    </source>
</evidence>
<protein>
    <submittedName>
        <fullName evidence="9">MFS transporter</fullName>
    </submittedName>
</protein>
<dbReference type="InterPro" id="IPR036259">
    <property type="entry name" value="MFS_trans_sf"/>
</dbReference>
<dbReference type="PRINTS" id="PR01035">
    <property type="entry name" value="TCRTETA"/>
</dbReference>
<evidence type="ECO:0000313" key="10">
    <source>
        <dbReference type="Proteomes" id="UP000451471"/>
    </source>
</evidence>
<organism evidence="9 10">
    <name type="scientific">Halomarina oriensis</name>
    <dbReference type="NCBI Taxonomy" id="671145"/>
    <lineage>
        <taxon>Archaea</taxon>
        <taxon>Methanobacteriati</taxon>
        <taxon>Methanobacteriota</taxon>
        <taxon>Stenosarchaea group</taxon>
        <taxon>Halobacteria</taxon>
        <taxon>Halobacteriales</taxon>
        <taxon>Natronomonadaceae</taxon>
        <taxon>Halomarina</taxon>
    </lineage>
</organism>
<evidence type="ECO:0000256" key="6">
    <source>
        <dbReference type="SAM" id="MobiDB-lite"/>
    </source>
</evidence>
<keyword evidence="10" id="KW-1185">Reference proteome</keyword>
<evidence type="ECO:0000256" key="5">
    <source>
        <dbReference type="ARBA" id="ARBA00023136"/>
    </source>
</evidence>
<dbReference type="SUPFAM" id="SSF103473">
    <property type="entry name" value="MFS general substrate transporter"/>
    <property type="match status" value="1"/>
</dbReference>
<accession>A0A6B0GN97</accession>
<feature type="transmembrane region" description="Helical" evidence="7">
    <location>
        <begin position="317"/>
        <end position="338"/>
    </location>
</feature>
<evidence type="ECO:0000256" key="2">
    <source>
        <dbReference type="ARBA" id="ARBA00022448"/>
    </source>
</evidence>
<feature type="region of interest" description="Disordered" evidence="6">
    <location>
        <begin position="452"/>
        <end position="473"/>
    </location>
</feature>
<dbReference type="InterPro" id="IPR011701">
    <property type="entry name" value="MFS"/>
</dbReference>
<keyword evidence="3 7" id="KW-0812">Transmembrane</keyword>
<dbReference type="AlphaFoldDB" id="A0A6B0GN97"/>
<dbReference type="CDD" id="cd17330">
    <property type="entry name" value="MFS_SLC46_TetA_like"/>
    <property type="match status" value="1"/>
</dbReference>
<proteinExistence type="predicted"/>
<feature type="transmembrane region" description="Helical" evidence="7">
    <location>
        <begin position="90"/>
        <end position="109"/>
    </location>
</feature>
<feature type="transmembrane region" description="Helical" evidence="7">
    <location>
        <begin position="243"/>
        <end position="267"/>
    </location>
</feature>
<keyword evidence="5 7" id="KW-0472">Membrane</keyword>
<feature type="transmembrane region" description="Helical" evidence="7">
    <location>
        <begin position="200"/>
        <end position="222"/>
    </location>
</feature>
<keyword evidence="4 7" id="KW-1133">Transmembrane helix</keyword>
<dbReference type="InterPro" id="IPR020846">
    <property type="entry name" value="MFS_dom"/>
</dbReference>
<dbReference type="Gene3D" id="1.20.1250.20">
    <property type="entry name" value="MFS general substrate transporter like domains"/>
    <property type="match status" value="1"/>
</dbReference>
<comment type="caution">
    <text evidence="9">The sequence shown here is derived from an EMBL/GenBank/DDBJ whole genome shotgun (WGS) entry which is preliminary data.</text>
</comment>
<dbReference type="Proteomes" id="UP000451471">
    <property type="component" value="Unassembled WGS sequence"/>
</dbReference>
<evidence type="ECO:0000259" key="8">
    <source>
        <dbReference type="PROSITE" id="PS50850"/>
    </source>
</evidence>
<feature type="transmembrane region" description="Helical" evidence="7">
    <location>
        <begin position="417"/>
        <end position="441"/>
    </location>
</feature>
<feature type="transmembrane region" description="Helical" evidence="7">
    <location>
        <begin position="158"/>
        <end position="180"/>
    </location>
</feature>
<feature type="transmembrane region" description="Helical" evidence="7">
    <location>
        <begin position="287"/>
        <end position="305"/>
    </location>
</feature>
<dbReference type="InterPro" id="IPR001958">
    <property type="entry name" value="Tet-R_TetA/multi-R_MdtG-like"/>
</dbReference>
<evidence type="ECO:0000256" key="4">
    <source>
        <dbReference type="ARBA" id="ARBA00022989"/>
    </source>
</evidence>
<name>A0A6B0GN97_9EURY</name>
<dbReference type="GO" id="GO:0016020">
    <property type="term" value="C:membrane"/>
    <property type="evidence" value="ECO:0007669"/>
    <property type="project" value="UniProtKB-SubCell"/>
</dbReference>
<sequence length="473" mass="47923">MSGSSDAPSAETGDPNADVDRGRALATLFLVVFVDLLGFGILIPVIPLYALSFGANEFVGSLLIAVYSLFQFVFAPVLGRLSDERGRRPVILVSLFGSTLAWTLFGLAGELGSLVGAANGLVVLFLARALAGAMGGNIATAQAYIADITPPEDRARGLGLLGAAFGLGFVFGPAIGGLAASGPALDVVGGVVPWIPITEFTLPSLVAAALTAGNLAVAAVVLPEPNRTRSAGSEESRVAALVGALRTPALGTLVVSFFVASFAFSAFESQFIFLTNDLLTFGTAENALLLTYFGVVVAVVQGGLVGPLTDRFGEYRLAVVGAGVQVLTLGLVPFAAAWGRRFELVAVAGLEPWQTGASLALALVATPLAFGNALTNVSLNALVSRSASDETQGGAFGLTQSAGSLARTVGPALAGALYAGIAFWVPFVVAGLLFVPVLVLLRRLDGDVLGGGGGESVRDGTTDAGEGPTTGGR</sequence>
<feature type="transmembrane region" description="Helical" evidence="7">
    <location>
        <begin position="25"/>
        <end position="46"/>
    </location>
</feature>
<keyword evidence="2" id="KW-0813">Transport</keyword>
<reference evidence="9 10" key="1">
    <citation type="submission" date="2019-12" db="EMBL/GenBank/DDBJ databases">
        <title>Halocatena pleomorpha gen. nov. sp. nov., an extremely halophilic archaeon of family Halobacteriaceae isolated from saltpan soil.</title>
        <authorList>
            <person name="Pal Y."/>
            <person name="Verma A."/>
            <person name="Krishnamurthi S."/>
            <person name="Kumar P."/>
        </authorList>
    </citation>
    <scope>NUCLEOTIDE SEQUENCE [LARGE SCALE GENOMIC DNA]</scope>
    <source>
        <strain evidence="9 10">JCM 16495</strain>
    </source>
</reference>
<comment type="subcellular location">
    <subcellularLocation>
        <location evidence="1">Membrane</location>
        <topology evidence="1">Multi-pass membrane protein</topology>
    </subcellularLocation>
</comment>
<dbReference type="PANTHER" id="PTHR23504:SF15">
    <property type="entry name" value="MAJOR FACILITATOR SUPERFAMILY (MFS) PROFILE DOMAIN-CONTAINING PROTEIN"/>
    <property type="match status" value="1"/>
</dbReference>
<dbReference type="PANTHER" id="PTHR23504">
    <property type="entry name" value="MAJOR FACILITATOR SUPERFAMILY DOMAIN-CONTAINING PROTEIN 10"/>
    <property type="match status" value="1"/>
</dbReference>
<evidence type="ECO:0000256" key="7">
    <source>
        <dbReference type="SAM" id="Phobius"/>
    </source>
</evidence>
<dbReference type="GO" id="GO:0022857">
    <property type="term" value="F:transmembrane transporter activity"/>
    <property type="evidence" value="ECO:0007669"/>
    <property type="project" value="InterPro"/>
</dbReference>
<feature type="transmembrane region" description="Helical" evidence="7">
    <location>
        <begin position="121"/>
        <end position="146"/>
    </location>
</feature>
<gene>
    <name evidence="9" type="ORF">GQS65_16940</name>
</gene>
<feature type="domain" description="Major facilitator superfamily (MFS) profile" evidence="8">
    <location>
        <begin position="24"/>
        <end position="445"/>
    </location>
</feature>
<dbReference type="EMBL" id="WSZK01000030">
    <property type="protein sequence ID" value="MWG36150.1"/>
    <property type="molecule type" value="Genomic_DNA"/>
</dbReference>
<evidence type="ECO:0000313" key="9">
    <source>
        <dbReference type="EMBL" id="MWG36150.1"/>
    </source>
</evidence>
<feature type="transmembrane region" description="Helical" evidence="7">
    <location>
        <begin position="58"/>
        <end position="78"/>
    </location>
</feature>
<dbReference type="PROSITE" id="PS50850">
    <property type="entry name" value="MFS"/>
    <property type="match status" value="1"/>
</dbReference>
<evidence type="ECO:0000256" key="1">
    <source>
        <dbReference type="ARBA" id="ARBA00004141"/>
    </source>
</evidence>